<evidence type="ECO:0000313" key="1">
    <source>
        <dbReference type="EMBL" id="KPL57573.1"/>
    </source>
</evidence>
<protein>
    <submittedName>
        <fullName evidence="1">Uncharacterized protein</fullName>
    </submittedName>
</protein>
<dbReference type="Proteomes" id="UP000050398">
    <property type="component" value="Unassembled WGS sequence"/>
</dbReference>
<organism evidence="1 2">
    <name type="scientific">Rossellomorea vietnamensis</name>
    <dbReference type="NCBI Taxonomy" id="218284"/>
    <lineage>
        <taxon>Bacteria</taxon>
        <taxon>Bacillati</taxon>
        <taxon>Bacillota</taxon>
        <taxon>Bacilli</taxon>
        <taxon>Bacillales</taxon>
        <taxon>Bacillaceae</taxon>
        <taxon>Rossellomorea</taxon>
    </lineage>
</organism>
<name>A0A0P6WBZ4_9BACI</name>
<accession>A0A0P6WBZ4</accession>
<evidence type="ECO:0000313" key="2">
    <source>
        <dbReference type="Proteomes" id="UP000050398"/>
    </source>
</evidence>
<dbReference type="PATRIC" id="fig|218284.4.peg.4041"/>
<feature type="non-terminal residue" evidence="1">
    <location>
        <position position="1"/>
    </location>
</feature>
<gene>
    <name evidence="1" type="ORF">AM506_21720</name>
</gene>
<reference evidence="1 2" key="1">
    <citation type="submission" date="2015-08" db="EMBL/GenBank/DDBJ databases">
        <title>Draft Genome Sequence of Bacillus vietnamensis UCD-SED5.</title>
        <authorList>
            <person name="Lee R.D."/>
            <person name="Jospin G."/>
            <person name="Lang J.M."/>
            <person name="Coil D.A."/>
            <person name="Eisen J.A."/>
        </authorList>
    </citation>
    <scope>NUCLEOTIDE SEQUENCE [LARGE SCALE GENOMIC DNA]</scope>
    <source>
        <strain evidence="1 2">UCD-SED5</strain>
    </source>
</reference>
<proteinExistence type="predicted"/>
<dbReference type="EMBL" id="LIXZ01000066">
    <property type="protein sequence ID" value="KPL57573.1"/>
    <property type="molecule type" value="Genomic_DNA"/>
</dbReference>
<comment type="caution">
    <text evidence="1">The sequence shown here is derived from an EMBL/GenBank/DDBJ whole genome shotgun (WGS) entry which is preliminary data.</text>
</comment>
<sequence>VADHLVVAGVAVEQGGLADREVEEDRVEAPRIHVQHHVVGGGIAIDVGHVAIHVGDIVVLQGAALHADGQALEALLGGGADLGVAGREPGRRRGDVGLGEQHLFTTLLVDGHRGHDGVVLARHQAGNDAIPALHDPLAVDADLGTQGVAQVDVEAGELAVRCTVLHGLVGYVDADTDVAHVGVGRAGHQGGTDGAEA</sequence>
<dbReference type="AlphaFoldDB" id="A0A0P6WBZ4"/>